<keyword evidence="3" id="KW-1185">Reference proteome</keyword>
<feature type="chain" id="PRO_5016690227" description="Peptidase inhibitor family I36 protein" evidence="1">
    <location>
        <begin position="31"/>
        <end position="144"/>
    </location>
</feature>
<reference evidence="2 3" key="1">
    <citation type="submission" date="2018-08" db="EMBL/GenBank/DDBJ databases">
        <title>Diversity &amp; Physiological Properties of Lignin-Decomposing Actinobacteria from Soil.</title>
        <authorList>
            <person name="Roh S.G."/>
            <person name="Kim S.B."/>
        </authorList>
    </citation>
    <scope>NUCLEOTIDE SEQUENCE [LARGE SCALE GENOMIC DNA]</scope>
    <source>
        <strain evidence="2 3">MMS17-GH009</strain>
    </source>
</reference>
<dbReference type="RefSeq" id="WP_117485038.1">
    <property type="nucleotide sequence ID" value="NZ_QVIG01000001.1"/>
</dbReference>
<evidence type="ECO:0000313" key="3">
    <source>
        <dbReference type="Proteomes" id="UP000263377"/>
    </source>
</evidence>
<accession>A0A372ZM78</accession>
<dbReference type="Pfam" id="PF03995">
    <property type="entry name" value="Inhibitor_I36"/>
    <property type="match status" value="1"/>
</dbReference>
<evidence type="ECO:0000256" key="1">
    <source>
        <dbReference type="SAM" id="SignalP"/>
    </source>
</evidence>
<organism evidence="2 3">
    <name type="scientific">Kitasatospora xanthocidica</name>
    <dbReference type="NCBI Taxonomy" id="83382"/>
    <lineage>
        <taxon>Bacteria</taxon>
        <taxon>Bacillati</taxon>
        <taxon>Actinomycetota</taxon>
        <taxon>Actinomycetes</taxon>
        <taxon>Kitasatosporales</taxon>
        <taxon>Streptomycetaceae</taxon>
        <taxon>Kitasatospora</taxon>
    </lineage>
</organism>
<evidence type="ECO:0000313" key="2">
    <source>
        <dbReference type="EMBL" id="RGD56562.1"/>
    </source>
</evidence>
<protein>
    <recommendedName>
        <fullName evidence="4">Peptidase inhibitor family I36 protein</fullName>
    </recommendedName>
</protein>
<keyword evidence="1" id="KW-0732">Signal</keyword>
<proteinExistence type="predicted"/>
<dbReference type="Proteomes" id="UP000263377">
    <property type="component" value="Unassembled WGS sequence"/>
</dbReference>
<name>A0A372ZM78_9ACTN</name>
<sequence>MKLSQKMTRLGLCAAAAVGLVVTVSGSASANTILGIGQGAGACPTNYVCLWTENSYVGNTGSTGKFAAIASDQNISDMGKLERKGGLWTGMQDVTSSVVNNTGSSICFYEHNDYGGAEFRIGPWERWPSLPSWINDKISSFKYC</sequence>
<comment type="caution">
    <text evidence="2">The sequence shown here is derived from an EMBL/GenBank/DDBJ whole genome shotgun (WGS) entry which is preliminary data.</text>
</comment>
<gene>
    <name evidence="2" type="ORF">DR950_01020</name>
</gene>
<dbReference type="AlphaFoldDB" id="A0A372ZM78"/>
<dbReference type="EMBL" id="QVIG01000001">
    <property type="protein sequence ID" value="RGD56562.1"/>
    <property type="molecule type" value="Genomic_DNA"/>
</dbReference>
<evidence type="ECO:0008006" key="4">
    <source>
        <dbReference type="Google" id="ProtNLM"/>
    </source>
</evidence>
<feature type="signal peptide" evidence="1">
    <location>
        <begin position="1"/>
        <end position="30"/>
    </location>
</feature>
<dbReference type="Gene3D" id="2.60.20.10">
    <property type="entry name" value="Crystallins"/>
    <property type="match status" value="1"/>
</dbReference>